<comment type="caution">
    <text evidence="9">The sequence shown here is derived from an EMBL/GenBank/DDBJ whole genome shotgun (WGS) entry which is preliminary data.</text>
</comment>
<keyword evidence="3 7" id="KW-0560">Oxidoreductase</keyword>
<dbReference type="InterPro" id="IPR006659">
    <property type="entry name" value="Arsenate_reductase"/>
</dbReference>
<proteinExistence type="inferred from homology"/>
<evidence type="ECO:0000256" key="2">
    <source>
        <dbReference type="ARBA" id="ARBA00022849"/>
    </source>
</evidence>
<reference evidence="8 11" key="2">
    <citation type="submission" date="2019-10" db="EMBL/GenBank/DDBJ databases">
        <title>Halotolerant bacteria associated to Saharan-endemic halophytes Stipa tenacissima L. and Atriplex halimus L mitigate salt stress and promote growth of tomato plants.</title>
        <authorList>
            <person name="Dif G."/>
        </authorList>
    </citation>
    <scope>NUCLEOTIDE SEQUENCE [LARGE SCALE GENOMIC DNA]</scope>
    <source>
        <strain evidence="8 11">IS26</strain>
    </source>
</reference>
<evidence type="ECO:0000313" key="10">
    <source>
        <dbReference type="Proteomes" id="UP000274786"/>
    </source>
</evidence>
<dbReference type="GO" id="GO:0008794">
    <property type="term" value="F:arsenate reductase (glutaredoxin) activity"/>
    <property type="evidence" value="ECO:0007669"/>
    <property type="project" value="UniProtKB-UniRule"/>
</dbReference>
<dbReference type="CDD" id="cd03034">
    <property type="entry name" value="ArsC_ArsC"/>
    <property type="match status" value="1"/>
</dbReference>
<comment type="similarity">
    <text evidence="1 6 7">Belongs to the ArsC family.</text>
</comment>
<dbReference type="GO" id="GO:0046685">
    <property type="term" value="P:response to arsenic-containing substance"/>
    <property type="evidence" value="ECO:0007669"/>
    <property type="project" value="UniProtKB-KW"/>
</dbReference>
<sequence>MAVTIWHNPRCSNSRGALEILREHGIEPVVVEYLKTPPDRATLAGLITRMGIAPRALLRSKEPAYGSLGLDDDALPDAALIEAMVAHPELINRPIVETPRGARLCRPPETVLAILPA</sequence>
<evidence type="ECO:0000256" key="5">
    <source>
        <dbReference type="ARBA" id="ARBA00039879"/>
    </source>
</evidence>
<reference evidence="9 10" key="1">
    <citation type="submission" date="2018-10" db="EMBL/GenBank/DDBJ databases">
        <title>Comparative analysis of microorganisms from saline springs in Andes Mountain Range, Colombia.</title>
        <authorList>
            <person name="Rubin E."/>
        </authorList>
    </citation>
    <scope>NUCLEOTIDE SEQUENCE [LARGE SCALE GENOMIC DNA]</scope>
    <source>
        <strain evidence="9 10">USBA GBX 843</strain>
    </source>
</reference>
<organism evidence="9 10">
    <name type="scientific">Stenotrophomonas rhizophila</name>
    <dbReference type="NCBI Taxonomy" id="216778"/>
    <lineage>
        <taxon>Bacteria</taxon>
        <taxon>Pseudomonadati</taxon>
        <taxon>Pseudomonadota</taxon>
        <taxon>Gammaproteobacteria</taxon>
        <taxon>Lysobacterales</taxon>
        <taxon>Lysobacteraceae</taxon>
        <taxon>Stenotrophomonas</taxon>
    </lineage>
</organism>
<evidence type="ECO:0000256" key="6">
    <source>
        <dbReference type="PROSITE-ProRule" id="PRU01282"/>
    </source>
</evidence>
<dbReference type="RefSeq" id="WP_121038015.1">
    <property type="nucleotide sequence ID" value="NZ_RCDC01000004.1"/>
</dbReference>
<dbReference type="EC" id="1.20.4.1" evidence="4 7"/>
<keyword evidence="2" id="KW-0059">Arsenical resistance</keyword>
<dbReference type="PROSITE" id="PS51353">
    <property type="entry name" value="ARSC"/>
    <property type="match status" value="1"/>
</dbReference>
<dbReference type="NCBIfam" id="TIGR00014">
    <property type="entry name" value="arsC"/>
    <property type="match status" value="1"/>
</dbReference>
<dbReference type="SUPFAM" id="SSF52833">
    <property type="entry name" value="Thioredoxin-like"/>
    <property type="match status" value="1"/>
</dbReference>
<gene>
    <name evidence="8" type="primary">arsC</name>
    <name evidence="9" type="ORF">BCL79_0937</name>
    <name evidence="8" type="ORF">F9K92_10030</name>
</gene>
<dbReference type="AlphaFoldDB" id="A0A498CFC0"/>
<dbReference type="InterPro" id="IPR006660">
    <property type="entry name" value="Arsenate_reductase-like"/>
</dbReference>
<dbReference type="Gene3D" id="3.40.30.10">
    <property type="entry name" value="Glutaredoxin"/>
    <property type="match status" value="1"/>
</dbReference>
<dbReference type="PANTHER" id="PTHR30041:SF5">
    <property type="entry name" value="ARSENATE REDUCTASE-RELATED"/>
    <property type="match status" value="1"/>
</dbReference>
<comment type="catalytic activity">
    <reaction evidence="7">
        <text>[glutaredoxin]-dithiol + arsenate + glutathione + H(+) = glutathionyl-S-S-[glutaredoxin] + arsenite + H2O</text>
        <dbReference type="Rhea" id="RHEA:22016"/>
        <dbReference type="Rhea" id="RHEA-COMP:10729"/>
        <dbReference type="Rhea" id="RHEA-COMP:17668"/>
        <dbReference type="ChEBI" id="CHEBI:15377"/>
        <dbReference type="ChEBI" id="CHEBI:15378"/>
        <dbReference type="ChEBI" id="CHEBI:29242"/>
        <dbReference type="ChEBI" id="CHEBI:29950"/>
        <dbReference type="ChEBI" id="CHEBI:48597"/>
        <dbReference type="ChEBI" id="CHEBI:57925"/>
        <dbReference type="ChEBI" id="CHEBI:146199"/>
        <dbReference type="EC" id="1.20.4.1"/>
    </reaction>
</comment>
<dbReference type="EMBL" id="RCDC01000004">
    <property type="protein sequence ID" value="RLK56546.1"/>
    <property type="molecule type" value="Genomic_DNA"/>
</dbReference>
<evidence type="ECO:0000313" key="11">
    <source>
        <dbReference type="Proteomes" id="UP000449004"/>
    </source>
</evidence>
<evidence type="ECO:0000313" key="8">
    <source>
        <dbReference type="EMBL" id="KAB7630376.1"/>
    </source>
</evidence>
<dbReference type="Pfam" id="PF03960">
    <property type="entry name" value="ArsC"/>
    <property type="match status" value="1"/>
</dbReference>
<dbReference type="Proteomes" id="UP000449004">
    <property type="component" value="Unassembled WGS sequence"/>
</dbReference>
<dbReference type="EMBL" id="WELC01000011">
    <property type="protein sequence ID" value="KAB7630376.1"/>
    <property type="molecule type" value="Genomic_DNA"/>
</dbReference>
<evidence type="ECO:0000256" key="3">
    <source>
        <dbReference type="ARBA" id="ARBA00023002"/>
    </source>
</evidence>
<protein>
    <recommendedName>
        <fullName evidence="5 7">Arsenate reductase</fullName>
        <ecNumber evidence="4 7">1.20.4.1</ecNumber>
    </recommendedName>
</protein>
<dbReference type="InterPro" id="IPR036249">
    <property type="entry name" value="Thioredoxin-like_sf"/>
</dbReference>
<dbReference type="Proteomes" id="UP000274786">
    <property type="component" value="Unassembled WGS sequence"/>
</dbReference>
<dbReference type="PANTHER" id="PTHR30041">
    <property type="entry name" value="ARSENATE REDUCTASE"/>
    <property type="match status" value="1"/>
</dbReference>
<name>A0A498CFC0_9GAMM</name>
<evidence type="ECO:0000256" key="1">
    <source>
        <dbReference type="ARBA" id="ARBA00007198"/>
    </source>
</evidence>
<accession>A0A498CFC0</accession>
<evidence type="ECO:0000256" key="4">
    <source>
        <dbReference type="ARBA" id="ARBA00038969"/>
    </source>
</evidence>
<evidence type="ECO:0000313" key="9">
    <source>
        <dbReference type="EMBL" id="RLK56546.1"/>
    </source>
</evidence>
<dbReference type="OrthoDB" id="9790554at2"/>
<evidence type="ECO:0000256" key="7">
    <source>
        <dbReference type="RuleBase" id="RU362029"/>
    </source>
</evidence>